<reference evidence="1" key="1">
    <citation type="journal article" date="2015" name="Front. Microbiol.">
        <title>Combining genomic sequencing methods to explore viral diversity and reveal potential virus-host interactions.</title>
        <authorList>
            <person name="Chow C.E."/>
            <person name="Winget D.M."/>
            <person name="White R.A.III."/>
            <person name="Hallam S.J."/>
            <person name="Suttle C.A."/>
        </authorList>
    </citation>
    <scope>NUCLEOTIDE SEQUENCE</scope>
    <source>
        <strain evidence="1">Anoxic3_3</strain>
    </source>
</reference>
<sequence>MTFPHNLNNETNAKSSQIMANFNSLITGSSNLQPLVGTTLILTGGSVIPGVFNLGPQAELTISGGVVTITKTYHSIDTEADAATDDLDTISGGTDGDILILRTNNSGRDVTVKDGTGNIDINGDYLMSNIGFTITLLYNGALANWTELARSN</sequence>
<proteinExistence type="predicted"/>
<protein>
    <submittedName>
        <fullName evidence="1">Uncharacterized protein</fullName>
    </submittedName>
</protein>
<organism evidence="1">
    <name type="scientific">uncultured marine virus</name>
    <dbReference type="NCBI Taxonomy" id="186617"/>
    <lineage>
        <taxon>Viruses</taxon>
        <taxon>environmental samples</taxon>
    </lineage>
</organism>
<evidence type="ECO:0000313" key="1">
    <source>
        <dbReference type="EMBL" id="AKH46016.1"/>
    </source>
</evidence>
<name>A0A0F7L4V9_9VIRU</name>
<accession>A0A0F7L4V9</accession>
<dbReference type="EMBL" id="KR029578">
    <property type="protein sequence ID" value="AKH46016.1"/>
    <property type="molecule type" value="Genomic_DNA"/>
</dbReference>
<reference evidence="1" key="2">
    <citation type="submission" date="2015-03" db="EMBL/GenBank/DDBJ databases">
        <authorList>
            <person name="Chow C.-E.T."/>
            <person name="Winget D.M."/>
            <person name="White R.A.III."/>
            <person name="Hallam S.J."/>
            <person name="Suttle C.A."/>
        </authorList>
    </citation>
    <scope>NUCLEOTIDE SEQUENCE</scope>
    <source>
        <strain evidence="1">Anoxic3_3</strain>
    </source>
</reference>